<dbReference type="EMBL" id="KZ293645">
    <property type="protein sequence ID" value="PBL02312.1"/>
    <property type="molecule type" value="Genomic_DNA"/>
</dbReference>
<evidence type="ECO:0000313" key="3">
    <source>
        <dbReference type="Proteomes" id="UP000217790"/>
    </source>
</evidence>
<feature type="transmembrane region" description="Helical" evidence="1">
    <location>
        <begin position="88"/>
        <end position="116"/>
    </location>
</feature>
<keyword evidence="1" id="KW-0472">Membrane</keyword>
<name>A0A2H3E4G2_ARMGA</name>
<organism evidence="2 3">
    <name type="scientific">Armillaria gallica</name>
    <name type="common">Bulbous honey fungus</name>
    <name type="synonym">Armillaria bulbosa</name>
    <dbReference type="NCBI Taxonomy" id="47427"/>
    <lineage>
        <taxon>Eukaryota</taxon>
        <taxon>Fungi</taxon>
        <taxon>Dikarya</taxon>
        <taxon>Basidiomycota</taxon>
        <taxon>Agaricomycotina</taxon>
        <taxon>Agaricomycetes</taxon>
        <taxon>Agaricomycetidae</taxon>
        <taxon>Agaricales</taxon>
        <taxon>Marasmiineae</taxon>
        <taxon>Physalacriaceae</taxon>
        <taxon>Armillaria</taxon>
    </lineage>
</organism>
<keyword evidence="1" id="KW-1133">Transmembrane helix</keyword>
<evidence type="ECO:0000256" key="1">
    <source>
        <dbReference type="SAM" id="Phobius"/>
    </source>
</evidence>
<feature type="transmembrane region" description="Helical" evidence="1">
    <location>
        <begin position="59"/>
        <end position="76"/>
    </location>
</feature>
<dbReference type="InParanoid" id="A0A2H3E4G2"/>
<feature type="transmembrane region" description="Helical" evidence="1">
    <location>
        <begin position="26"/>
        <end position="47"/>
    </location>
</feature>
<keyword evidence="1" id="KW-0812">Transmembrane</keyword>
<feature type="transmembrane region" description="Helical" evidence="1">
    <location>
        <begin position="142"/>
        <end position="163"/>
    </location>
</feature>
<sequence length="169" mass="19116">MTAYPNTFNLFSAGADTNRHMDKPGLLLHFNIVSLCNTLALCLLSALDLGVLSLWANPAVGILTLAYNITLLLRWYRETDDALALEVFYSVYAVVYAGLLCTGWILAFIIMTLVAWDRPQGTVVVWDIDIRFPEYVVYTQRLQFLLTSLQFALFGDLTIRGFVLRRRTA</sequence>
<dbReference type="OMA" id="WDIDIRF"/>
<reference evidence="3" key="1">
    <citation type="journal article" date="2017" name="Nat. Ecol. Evol.">
        <title>Genome expansion and lineage-specific genetic innovations in the forest pathogenic fungi Armillaria.</title>
        <authorList>
            <person name="Sipos G."/>
            <person name="Prasanna A.N."/>
            <person name="Walter M.C."/>
            <person name="O'Connor E."/>
            <person name="Balint B."/>
            <person name="Krizsan K."/>
            <person name="Kiss B."/>
            <person name="Hess J."/>
            <person name="Varga T."/>
            <person name="Slot J."/>
            <person name="Riley R."/>
            <person name="Boka B."/>
            <person name="Rigling D."/>
            <person name="Barry K."/>
            <person name="Lee J."/>
            <person name="Mihaltcheva S."/>
            <person name="LaButti K."/>
            <person name="Lipzen A."/>
            <person name="Waldron R."/>
            <person name="Moloney N.M."/>
            <person name="Sperisen C."/>
            <person name="Kredics L."/>
            <person name="Vagvoelgyi C."/>
            <person name="Patrignani A."/>
            <person name="Fitzpatrick D."/>
            <person name="Nagy I."/>
            <person name="Doyle S."/>
            <person name="Anderson J.B."/>
            <person name="Grigoriev I.V."/>
            <person name="Gueldener U."/>
            <person name="Muensterkoetter M."/>
            <person name="Nagy L.G."/>
        </authorList>
    </citation>
    <scope>NUCLEOTIDE SEQUENCE [LARGE SCALE GENOMIC DNA]</scope>
    <source>
        <strain evidence="3">Ar21-2</strain>
    </source>
</reference>
<dbReference type="OrthoDB" id="3196762at2759"/>
<dbReference type="Proteomes" id="UP000217790">
    <property type="component" value="Unassembled WGS sequence"/>
</dbReference>
<accession>A0A2H3E4G2</accession>
<dbReference type="AlphaFoldDB" id="A0A2H3E4G2"/>
<evidence type="ECO:0000313" key="2">
    <source>
        <dbReference type="EMBL" id="PBL02312.1"/>
    </source>
</evidence>
<gene>
    <name evidence="2" type="ORF">ARMGADRAFT_249873</name>
</gene>
<protein>
    <submittedName>
        <fullName evidence="2">Uncharacterized protein</fullName>
    </submittedName>
</protein>
<keyword evidence="3" id="KW-1185">Reference proteome</keyword>
<proteinExistence type="predicted"/>